<name>A0A8X6G3W0_TRICU</name>
<accession>A0A8X6G3W0</accession>
<dbReference type="Proteomes" id="UP000887116">
    <property type="component" value="Unassembled WGS sequence"/>
</dbReference>
<keyword evidence="2" id="KW-1185">Reference proteome</keyword>
<dbReference type="OrthoDB" id="10325160at2759"/>
<gene>
    <name evidence="1" type="ORF">TNCT_96991</name>
</gene>
<organism evidence="1 2">
    <name type="scientific">Trichonephila clavata</name>
    <name type="common">Joro spider</name>
    <name type="synonym">Nephila clavata</name>
    <dbReference type="NCBI Taxonomy" id="2740835"/>
    <lineage>
        <taxon>Eukaryota</taxon>
        <taxon>Metazoa</taxon>
        <taxon>Ecdysozoa</taxon>
        <taxon>Arthropoda</taxon>
        <taxon>Chelicerata</taxon>
        <taxon>Arachnida</taxon>
        <taxon>Araneae</taxon>
        <taxon>Araneomorphae</taxon>
        <taxon>Entelegynae</taxon>
        <taxon>Araneoidea</taxon>
        <taxon>Nephilidae</taxon>
        <taxon>Trichonephila</taxon>
    </lineage>
</organism>
<reference evidence="1" key="1">
    <citation type="submission" date="2020-07" db="EMBL/GenBank/DDBJ databases">
        <title>Multicomponent nature underlies the extraordinary mechanical properties of spider dragline silk.</title>
        <authorList>
            <person name="Kono N."/>
            <person name="Nakamura H."/>
            <person name="Mori M."/>
            <person name="Yoshida Y."/>
            <person name="Ohtoshi R."/>
            <person name="Malay A.D."/>
            <person name="Moran D.A.P."/>
            <person name="Tomita M."/>
            <person name="Numata K."/>
            <person name="Arakawa K."/>
        </authorList>
    </citation>
    <scope>NUCLEOTIDE SEQUENCE</scope>
</reference>
<comment type="caution">
    <text evidence="1">The sequence shown here is derived from an EMBL/GenBank/DDBJ whole genome shotgun (WGS) entry which is preliminary data.</text>
</comment>
<dbReference type="EMBL" id="BMAO01024487">
    <property type="protein sequence ID" value="GFQ95707.1"/>
    <property type="molecule type" value="Genomic_DNA"/>
</dbReference>
<evidence type="ECO:0000313" key="1">
    <source>
        <dbReference type="EMBL" id="GFQ95707.1"/>
    </source>
</evidence>
<evidence type="ECO:0000313" key="2">
    <source>
        <dbReference type="Proteomes" id="UP000887116"/>
    </source>
</evidence>
<sequence length="92" mass="9932">MSRGHSSPCDHGPKLEAGVDVMFLCHRGNQIDNNPQGGMRGCLNSCLGAMGAIMCCRMMDDCFSPIGGFDEFGNPTSMDETDFGQDAFDIDF</sequence>
<proteinExistence type="predicted"/>
<protein>
    <submittedName>
        <fullName evidence="1">Uncharacterized protein</fullName>
    </submittedName>
</protein>
<dbReference type="AlphaFoldDB" id="A0A8X6G3W0"/>